<reference evidence="1 2" key="1">
    <citation type="submission" date="2016-10" db="EMBL/GenBank/DDBJ databases">
        <authorList>
            <person name="Varghese N."/>
            <person name="Submissions S."/>
        </authorList>
    </citation>
    <scope>NUCLEOTIDE SEQUENCE [LARGE SCALE GENOMIC DNA]</scope>
    <source>
        <strain evidence="1 2">DSM 26291</strain>
    </source>
</reference>
<dbReference type="Proteomes" id="UP000199211">
    <property type="component" value="Unassembled WGS sequence"/>
</dbReference>
<proteinExistence type="predicted"/>
<keyword evidence="2" id="KW-1185">Reference proteome</keyword>
<evidence type="ECO:0000313" key="1">
    <source>
        <dbReference type="EMBL" id="SFM04061.1"/>
    </source>
</evidence>
<evidence type="ECO:0000313" key="2">
    <source>
        <dbReference type="Proteomes" id="UP000199211"/>
    </source>
</evidence>
<sequence>MTTKRTFYNALMSAFIFDSTRYHARFSSFERSEIPGLGNPDVA</sequence>
<dbReference type="EMBL" id="FOTV01000023">
    <property type="protein sequence ID" value="SFM04061.1"/>
    <property type="molecule type" value="Genomic_DNA"/>
</dbReference>
<comment type="caution">
    <text evidence="1">The sequence shown here is derived from an EMBL/GenBank/DDBJ whole genome shotgun (WGS) entry which is preliminary data.</text>
</comment>
<protein>
    <submittedName>
        <fullName evidence="1">Uncharacterized protein</fullName>
    </submittedName>
</protein>
<gene>
    <name evidence="1" type="ORF">SAMN04487868_12360</name>
</gene>
<organism evidence="1 2">
    <name type="scientific">Marinobacter salarius</name>
    <dbReference type="NCBI Taxonomy" id="1420917"/>
    <lineage>
        <taxon>Bacteria</taxon>
        <taxon>Pseudomonadati</taxon>
        <taxon>Pseudomonadota</taxon>
        <taxon>Gammaproteobacteria</taxon>
        <taxon>Pseudomonadales</taxon>
        <taxon>Marinobacteraceae</taxon>
        <taxon>Marinobacter</taxon>
    </lineage>
</organism>
<accession>A0ABY1FT58</accession>
<name>A0ABY1FT58_9GAMM</name>